<dbReference type="Proteomes" id="UP001168821">
    <property type="component" value="Unassembled WGS sequence"/>
</dbReference>
<comment type="caution">
    <text evidence="1">The sequence shown here is derived from an EMBL/GenBank/DDBJ whole genome shotgun (WGS) entry which is preliminary data.</text>
</comment>
<sequence length="71" mass="7939">MVVWNPMLKKQTHDKDCANISNTFRKDELNLSPIGSTTYSQINLGYTEAVSALPMLFAANVHVLIRDLCVT</sequence>
<organism evidence="1 2">
    <name type="scientific">Zophobas morio</name>
    <dbReference type="NCBI Taxonomy" id="2755281"/>
    <lineage>
        <taxon>Eukaryota</taxon>
        <taxon>Metazoa</taxon>
        <taxon>Ecdysozoa</taxon>
        <taxon>Arthropoda</taxon>
        <taxon>Hexapoda</taxon>
        <taxon>Insecta</taxon>
        <taxon>Pterygota</taxon>
        <taxon>Neoptera</taxon>
        <taxon>Endopterygota</taxon>
        <taxon>Coleoptera</taxon>
        <taxon>Polyphaga</taxon>
        <taxon>Cucujiformia</taxon>
        <taxon>Tenebrionidae</taxon>
        <taxon>Zophobas</taxon>
    </lineage>
</organism>
<name>A0AA38IC91_9CUCU</name>
<gene>
    <name evidence="1" type="ORF">Zmor_017844</name>
</gene>
<evidence type="ECO:0000313" key="2">
    <source>
        <dbReference type="Proteomes" id="UP001168821"/>
    </source>
</evidence>
<evidence type="ECO:0000313" key="1">
    <source>
        <dbReference type="EMBL" id="KAJ3651836.1"/>
    </source>
</evidence>
<proteinExistence type="predicted"/>
<protein>
    <submittedName>
        <fullName evidence="1">Uncharacterized protein</fullName>
    </submittedName>
</protein>
<keyword evidence="2" id="KW-1185">Reference proteome</keyword>
<dbReference type="AlphaFoldDB" id="A0AA38IC91"/>
<reference evidence="1" key="1">
    <citation type="journal article" date="2023" name="G3 (Bethesda)">
        <title>Whole genome assemblies of Zophobas morio and Tenebrio molitor.</title>
        <authorList>
            <person name="Kaur S."/>
            <person name="Stinson S.A."/>
            <person name="diCenzo G.C."/>
        </authorList>
    </citation>
    <scope>NUCLEOTIDE SEQUENCE</scope>
    <source>
        <strain evidence="1">QUZm001</strain>
    </source>
</reference>
<accession>A0AA38IC91</accession>
<dbReference type="EMBL" id="JALNTZ010000005">
    <property type="protein sequence ID" value="KAJ3651836.1"/>
    <property type="molecule type" value="Genomic_DNA"/>
</dbReference>